<protein>
    <recommendedName>
        <fullName evidence="3">Helix-turn-helix protein</fullName>
    </recommendedName>
</protein>
<proteinExistence type="predicted"/>
<dbReference type="SUPFAM" id="SSF47413">
    <property type="entry name" value="lambda repressor-like DNA-binding domains"/>
    <property type="match status" value="1"/>
</dbReference>
<dbReference type="InterPro" id="IPR001387">
    <property type="entry name" value="Cro/C1-type_HTH"/>
</dbReference>
<name>A0A2M8W6S4_9MICO</name>
<dbReference type="InterPro" id="IPR010982">
    <property type="entry name" value="Lambda_DNA-bd_dom_sf"/>
</dbReference>
<evidence type="ECO:0008006" key="3">
    <source>
        <dbReference type="Google" id="ProtNLM"/>
    </source>
</evidence>
<reference evidence="1 2" key="1">
    <citation type="submission" date="2017-11" db="EMBL/GenBank/DDBJ databases">
        <title>Genomic Encyclopedia of Archaeal and Bacterial Type Strains, Phase II (KMG-II): From Individual Species to Whole Genera.</title>
        <authorList>
            <person name="Goeker M."/>
        </authorList>
    </citation>
    <scope>NUCLEOTIDE SEQUENCE [LARGE SCALE GENOMIC DNA]</scope>
    <source>
        <strain evidence="1 2">DSM 22413</strain>
    </source>
</reference>
<dbReference type="Proteomes" id="UP000231586">
    <property type="component" value="Unassembled WGS sequence"/>
</dbReference>
<dbReference type="CDD" id="cd00093">
    <property type="entry name" value="HTH_XRE"/>
    <property type="match status" value="1"/>
</dbReference>
<comment type="caution">
    <text evidence="1">The sequence shown here is derived from an EMBL/GenBank/DDBJ whole genome shotgun (WGS) entry which is preliminary data.</text>
</comment>
<dbReference type="OrthoDB" id="4409301at2"/>
<evidence type="ECO:0000313" key="2">
    <source>
        <dbReference type="Proteomes" id="UP000231586"/>
    </source>
</evidence>
<sequence>MLCFRNIDVSPDDPVEAWGFEGLLTAVERGSLPHWRRIVAAVRRDPQGKVATELEEVLAVAQREGVVDSLQRNLARARAGDEALVAARVRRAVIRSDTTASALARTVGTSASRMSTYVSGKVTPSAALLARIERTADALALDSYARAKNAARPHR</sequence>
<accession>A0A2M8W6S4</accession>
<keyword evidence="2" id="KW-1185">Reference proteome</keyword>
<dbReference type="GO" id="GO:0003677">
    <property type="term" value="F:DNA binding"/>
    <property type="evidence" value="ECO:0007669"/>
    <property type="project" value="InterPro"/>
</dbReference>
<gene>
    <name evidence="1" type="ORF">CLV34_2555</name>
</gene>
<organism evidence="1 2">
    <name type="scientific">Luteimicrobium subarcticum</name>
    <dbReference type="NCBI Taxonomy" id="620910"/>
    <lineage>
        <taxon>Bacteria</taxon>
        <taxon>Bacillati</taxon>
        <taxon>Actinomycetota</taxon>
        <taxon>Actinomycetes</taxon>
        <taxon>Micrococcales</taxon>
        <taxon>Luteimicrobium</taxon>
    </lineage>
</organism>
<evidence type="ECO:0000313" key="1">
    <source>
        <dbReference type="EMBL" id="PJI86635.1"/>
    </source>
</evidence>
<dbReference type="AlphaFoldDB" id="A0A2M8W6S4"/>
<dbReference type="EMBL" id="PGTZ01000010">
    <property type="protein sequence ID" value="PJI86635.1"/>
    <property type="molecule type" value="Genomic_DNA"/>
</dbReference>